<evidence type="ECO:0000259" key="1">
    <source>
        <dbReference type="PROSITE" id="PS51819"/>
    </source>
</evidence>
<keyword evidence="3" id="KW-1185">Reference proteome</keyword>
<evidence type="ECO:0000313" key="2">
    <source>
        <dbReference type="EMBL" id="MBR7832897.1"/>
    </source>
</evidence>
<feature type="domain" description="VOC" evidence="1">
    <location>
        <begin position="3"/>
        <end position="129"/>
    </location>
</feature>
<dbReference type="InterPro" id="IPR004360">
    <property type="entry name" value="Glyas_Fos-R_dOase_dom"/>
</dbReference>
<reference evidence="2" key="1">
    <citation type="submission" date="2021-04" db="EMBL/GenBank/DDBJ databases">
        <title>Genome based classification of Actinospica acidithermotolerans sp. nov., an actinobacterium isolated from an Indonesian hot spring.</title>
        <authorList>
            <person name="Kusuma A.B."/>
            <person name="Putra K.E."/>
            <person name="Nafisah S."/>
            <person name="Loh J."/>
            <person name="Nouioui I."/>
            <person name="Goodfellow M."/>
        </authorList>
    </citation>
    <scope>NUCLEOTIDE SEQUENCE</scope>
    <source>
        <strain evidence="2">CSCA 57</strain>
    </source>
</reference>
<name>A0A941ELT0_9ACTN</name>
<dbReference type="PANTHER" id="PTHR36503">
    <property type="entry name" value="BLR2520 PROTEIN"/>
    <property type="match status" value="1"/>
</dbReference>
<evidence type="ECO:0000313" key="3">
    <source>
        <dbReference type="Proteomes" id="UP000675781"/>
    </source>
</evidence>
<dbReference type="SUPFAM" id="SSF54593">
    <property type="entry name" value="Glyoxalase/Bleomycin resistance protein/Dihydroxybiphenyl dioxygenase"/>
    <property type="match status" value="1"/>
</dbReference>
<dbReference type="AlphaFoldDB" id="A0A941ELT0"/>
<comment type="caution">
    <text evidence="2">The sequence shown here is derived from an EMBL/GenBank/DDBJ whole genome shotgun (WGS) entry which is preliminary data.</text>
</comment>
<proteinExistence type="predicted"/>
<dbReference type="InterPro" id="IPR029068">
    <property type="entry name" value="Glyas_Bleomycin-R_OHBP_Dase"/>
</dbReference>
<organism evidence="2 3">
    <name type="scientific">Actinospica durhamensis</name>
    <dbReference type="NCBI Taxonomy" id="1508375"/>
    <lineage>
        <taxon>Bacteria</taxon>
        <taxon>Bacillati</taxon>
        <taxon>Actinomycetota</taxon>
        <taxon>Actinomycetes</taxon>
        <taxon>Catenulisporales</taxon>
        <taxon>Actinospicaceae</taxon>
        <taxon>Actinospica</taxon>
    </lineage>
</organism>
<dbReference type="EMBL" id="JAGSOG010000018">
    <property type="protein sequence ID" value="MBR7832897.1"/>
    <property type="molecule type" value="Genomic_DNA"/>
</dbReference>
<dbReference type="PANTHER" id="PTHR36503:SF3">
    <property type="entry name" value="BLR0126 PROTEIN"/>
    <property type="match status" value="1"/>
</dbReference>
<gene>
    <name evidence="2" type="ORF">KDL01_06465</name>
</gene>
<dbReference type="RefSeq" id="WP_212527421.1">
    <property type="nucleotide sequence ID" value="NZ_JAGSOG010000018.1"/>
</dbReference>
<dbReference type="PROSITE" id="PS51819">
    <property type="entry name" value="VOC"/>
    <property type="match status" value="1"/>
</dbReference>
<protein>
    <submittedName>
        <fullName evidence="2">VOC family protein</fullName>
    </submittedName>
</protein>
<accession>A0A941ELT0</accession>
<sequence length="129" mass="14032">MMKVSQLRVLVDDFTASYHFYHHVLGLEPQSANQESGPYACFEDPDGGADVALFERRFMAASIGAPYPERGTADHAVLVFRVDDVDDTYAKAVAAGATSVAEPTARPDWGLRSAHLRAPEGTLIELCAY</sequence>
<dbReference type="Gene3D" id="3.10.180.10">
    <property type="entry name" value="2,3-Dihydroxybiphenyl 1,2-Dioxygenase, domain 1"/>
    <property type="match status" value="1"/>
</dbReference>
<dbReference type="InterPro" id="IPR037523">
    <property type="entry name" value="VOC_core"/>
</dbReference>
<dbReference type="Pfam" id="PF00903">
    <property type="entry name" value="Glyoxalase"/>
    <property type="match status" value="1"/>
</dbReference>
<dbReference type="Proteomes" id="UP000675781">
    <property type="component" value="Unassembled WGS sequence"/>
</dbReference>